<evidence type="ECO:0000313" key="2">
    <source>
        <dbReference type="EMBL" id="JAG43000.1"/>
    </source>
</evidence>
<accession>A0A0A9ZIQ5</accession>
<organism evidence="2">
    <name type="scientific">Lygus hesperus</name>
    <name type="common">Western plant bug</name>
    <dbReference type="NCBI Taxonomy" id="30085"/>
    <lineage>
        <taxon>Eukaryota</taxon>
        <taxon>Metazoa</taxon>
        <taxon>Ecdysozoa</taxon>
        <taxon>Arthropoda</taxon>
        <taxon>Hexapoda</taxon>
        <taxon>Insecta</taxon>
        <taxon>Pterygota</taxon>
        <taxon>Neoptera</taxon>
        <taxon>Paraneoptera</taxon>
        <taxon>Hemiptera</taxon>
        <taxon>Heteroptera</taxon>
        <taxon>Panheteroptera</taxon>
        <taxon>Cimicomorpha</taxon>
        <taxon>Miridae</taxon>
        <taxon>Mirini</taxon>
        <taxon>Lygus</taxon>
    </lineage>
</organism>
<reference evidence="2" key="1">
    <citation type="journal article" date="2014" name="PLoS ONE">
        <title>Transcriptome-Based Identification of ABC Transporters in the Western Tarnished Plant Bug Lygus hesperus.</title>
        <authorList>
            <person name="Hull J.J."/>
            <person name="Chaney K."/>
            <person name="Geib S.M."/>
            <person name="Fabrick J.A."/>
            <person name="Brent C.S."/>
            <person name="Walsh D."/>
            <person name="Lavine L.C."/>
        </authorList>
    </citation>
    <scope>NUCLEOTIDE SEQUENCE</scope>
</reference>
<evidence type="ECO:0000256" key="1">
    <source>
        <dbReference type="SAM" id="Coils"/>
    </source>
</evidence>
<reference evidence="2" key="2">
    <citation type="submission" date="2014-07" db="EMBL/GenBank/DDBJ databases">
        <authorList>
            <person name="Hull J."/>
        </authorList>
    </citation>
    <scope>NUCLEOTIDE SEQUENCE</scope>
</reference>
<protein>
    <submittedName>
        <fullName evidence="2">Chromosomal replication initiator protein DnaA</fullName>
    </submittedName>
</protein>
<proteinExistence type="predicted"/>
<dbReference type="AlphaFoldDB" id="A0A0A9ZIQ5"/>
<keyword evidence="1" id="KW-0175">Coiled coil</keyword>
<name>A0A0A9ZIQ5_LYGHE</name>
<feature type="coiled-coil region" evidence="1">
    <location>
        <begin position="77"/>
        <end position="104"/>
    </location>
</feature>
<sequence length="109" mass="13096">MAMQREQVLYQLRQLYYLKWGQYHQARVVARHVASVHAIETELNEMQAAHGDIFDQLQLQKKLTGMEERVREKKATLAYTQRRVEQLEHTYALLQAKAQEEKRKEQEQR</sequence>
<dbReference type="EMBL" id="GBHO01000604">
    <property type="protein sequence ID" value="JAG43000.1"/>
    <property type="molecule type" value="Transcribed_RNA"/>
</dbReference>
<gene>
    <name evidence="2" type="primary">dnaA_8</name>
    <name evidence="2" type="ORF">CM83_49814</name>
</gene>